<evidence type="ECO:0000313" key="2">
    <source>
        <dbReference type="EMBL" id="DAA03932.1"/>
    </source>
</evidence>
<proteinExistence type="predicted"/>
<reference evidence="2" key="1">
    <citation type="journal article" date="2003" name="Genome Biol.">
        <title>An integrated gene annotation and transcriptional profiling approach towards the full gene content of the Drosophila genome.</title>
        <authorList>
            <person name="Hild M."/>
            <person name="Beckmann B."/>
            <person name="Haas S.A."/>
            <person name="Koch B."/>
            <person name="Solovyev V."/>
            <person name="Busold C."/>
            <person name="Fellenberg K."/>
            <person name="Boutros M."/>
            <person name="Vingron M."/>
            <person name="Sauer F."/>
            <person name="Hoheisel J.D."/>
            <person name="Paro R."/>
        </authorList>
    </citation>
    <scope>NUCLEOTIDE SEQUENCE</scope>
</reference>
<name>Q6IKE0_DROME</name>
<feature type="region of interest" description="Disordered" evidence="1">
    <location>
        <begin position="73"/>
        <end position="101"/>
    </location>
</feature>
<feature type="compositionally biased region" description="Basic and acidic residues" evidence="1">
    <location>
        <begin position="79"/>
        <end position="101"/>
    </location>
</feature>
<gene>
    <name evidence="2" type="ORF">HDC12757</name>
</gene>
<protein>
    <submittedName>
        <fullName evidence="2">HDC12757</fullName>
    </submittedName>
</protein>
<evidence type="ECO:0000256" key="1">
    <source>
        <dbReference type="SAM" id="MobiDB-lite"/>
    </source>
</evidence>
<dbReference type="AlphaFoldDB" id="Q6IKE0"/>
<dbReference type="EMBL" id="BK002426">
    <property type="protein sequence ID" value="DAA03932.1"/>
    <property type="molecule type" value="Genomic_DNA"/>
</dbReference>
<accession>Q6IKE0</accession>
<organism evidence="2">
    <name type="scientific">Drosophila melanogaster</name>
    <name type="common">Fruit fly</name>
    <dbReference type="NCBI Taxonomy" id="7227"/>
    <lineage>
        <taxon>Eukaryota</taxon>
        <taxon>Metazoa</taxon>
        <taxon>Ecdysozoa</taxon>
        <taxon>Arthropoda</taxon>
        <taxon>Hexapoda</taxon>
        <taxon>Insecta</taxon>
        <taxon>Pterygota</taxon>
        <taxon>Neoptera</taxon>
        <taxon>Endopterygota</taxon>
        <taxon>Diptera</taxon>
        <taxon>Brachycera</taxon>
        <taxon>Muscomorpha</taxon>
        <taxon>Ephydroidea</taxon>
        <taxon>Drosophilidae</taxon>
        <taxon>Drosophila</taxon>
        <taxon>Sophophora</taxon>
    </lineage>
</organism>
<sequence length="255" mass="28789">MANGSTWPRKSAKNQVKQVCAGAGSWECRSPALRKVGARRLGDRLAKFNPKHGTLKFHLAKSPTNFANKSQALQGQLPRTRENNNERRCTEKNTHQIKDNDSKYTNTEIQIQLAGEQVSGVKCESEGASLEVRRLRAPNFGPSQAPGSEPESPLLSKSAACRRQVNTNVDTQNTRNTQKNTRNTHTKLTSVEWRWLWEKLKISLVTFLRGHELWLSAQNGNHFGFFAASFGWQIFAACPTILKFTLARWPLFTRL</sequence>